<dbReference type="Pfam" id="PF20511">
    <property type="entry name" value="PMI_typeI_cat"/>
    <property type="match status" value="1"/>
</dbReference>
<accession>A0A5R8QFW7</accession>
<dbReference type="InterPro" id="IPR014710">
    <property type="entry name" value="RmlC-like_jellyroll"/>
</dbReference>
<dbReference type="AlphaFoldDB" id="A0A5R8QFW7"/>
<comment type="similarity">
    <text evidence="2">Belongs to the mannose-6-phosphate isomerase type 1 family.</text>
</comment>
<feature type="binding site" evidence="9">
    <location>
        <position position="97"/>
    </location>
    <ligand>
        <name>Zn(2+)</name>
        <dbReference type="ChEBI" id="CHEBI:29105"/>
    </ligand>
</feature>
<dbReference type="EMBL" id="VBWP01000003">
    <property type="protein sequence ID" value="TLG75363.1"/>
    <property type="molecule type" value="Genomic_DNA"/>
</dbReference>
<evidence type="ECO:0000256" key="3">
    <source>
        <dbReference type="ARBA" id="ARBA00011956"/>
    </source>
</evidence>
<dbReference type="SUPFAM" id="SSF51182">
    <property type="entry name" value="RmlC-like cupins"/>
    <property type="match status" value="1"/>
</dbReference>
<keyword evidence="4 9" id="KW-0479">Metal-binding</keyword>
<keyword evidence="5 9" id="KW-0862">Zinc</keyword>
<dbReference type="Proteomes" id="UP000306912">
    <property type="component" value="Unassembled WGS sequence"/>
</dbReference>
<reference evidence="13 14" key="1">
    <citation type="submission" date="2019-05" db="EMBL/GenBank/DDBJ databases">
        <title>Culicoidintestinum kansasii gen. nov., sp. nov. from the gastrointestinal tract of the biting midge, Culicoides sonorensis.</title>
        <authorList>
            <person name="Neupane S."/>
            <person name="Ghosh A."/>
            <person name="Gunther S."/>
            <person name="Martin K."/>
            <person name="Zurek L."/>
        </authorList>
    </citation>
    <scope>NUCLEOTIDE SEQUENCE [LARGE SCALE GENOMIC DNA]</scope>
    <source>
        <strain evidence="13 14">CS-1</strain>
    </source>
</reference>
<evidence type="ECO:0000259" key="11">
    <source>
        <dbReference type="Pfam" id="PF20511"/>
    </source>
</evidence>
<dbReference type="OrthoDB" id="9808275at2"/>
<dbReference type="FunCoup" id="A0A5R8QFW7">
    <property type="interactions" value="100"/>
</dbReference>
<feature type="domain" description="Phosphomannose isomerase type I catalytic" evidence="11">
    <location>
        <begin position="6"/>
        <end position="105"/>
    </location>
</feature>
<feature type="domain" description="Mannose-6-phosphate isomerase cupin" evidence="12">
    <location>
        <begin position="238"/>
        <end position="310"/>
    </location>
</feature>
<dbReference type="Pfam" id="PF21621">
    <property type="entry name" value="MPI_cupin_dom"/>
    <property type="match status" value="1"/>
</dbReference>
<dbReference type="InParanoid" id="A0A5R8QFW7"/>
<sequence length="311" mass="34474">MTDILFLEPEFKDRIWGGTRLHDVYGYDIPTSTTGECWAISGHEAGPTKVKNGEFAGKTIADLWQTNRELFGGISGSEFPLLIKILDAKADLSVQVHPDDAYANAHENGGLGKTECWYILDCDEDAHIIYGHNAQTRAQFETMIEKGLWDALLHKVSVKPGDFFYVPAGTVHAICKGTLILETQQSSDTTYRLYDYDRLDDQGNPRELHVAKSIDVTKVPQDLPKITPSVETFDNAVKTTYVHSEFFTVEKYKITGPFAIEQTHPFLNVSILDGSGTIGEHQVQKGDHLLVPAGFGTIAIDGNMTIMTSHL</sequence>
<dbReference type="GO" id="GO:0005975">
    <property type="term" value="P:carbohydrate metabolic process"/>
    <property type="evidence" value="ECO:0007669"/>
    <property type="project" value="InterPro"/>
</dbReference>
<dbReference type="PANTHER" id="PTHR42742">
    <property type="entry name" value="TRANSCRIPTIONAL REPRESSOR MPRA"/>
    <property type="match status" value="1"/>
</dbReference>
<dbReference type="InterPro" id="IPR049071">
    <property type="entry name" value="MPI_cupin_dom"/>
</dbReference>
<comment type="cofactor">
    <cofactor evidence="9">
        <name>Zn(2+)</name>
        <dbReference type="ChEBI" id="CHEBI:29105"/>
    </cofactor>
    <text evidence="9">Binds 1 zinc ion per subunit.</text>
</comment>
<evidence type="ECO:0000256" key="10">
    <source>
        <dbReference type="PIRSR" id="PIRSR036894-2"/>
    </source>
</evidence>
<dbReference type="NCBIfam" id="TIGR00218">
    <property type="entry name" value="manA"/>
    <property type="match status" value="1"/>
</dbReference>
<dbReference type="PIRSF" id="PIRSF036894">
    <property type="entry name" value="PMI_Firm_short"/>
    <property type="match status" value="1"/>
</dbReference>
<name>A0A5R8QFW7_9FIRM</name>
<proteinExistence type="inferred from homology"/>
<dbReference type="GO" id="GO:0008270">
    <property type="term" value="F:zinc ion binding"/>
    <property type="evidence" value="ECO:0007669"/>
    <property type="project" value="InterPro"/>
</dbReference>
<evidence type="ECO:0000256" key="7">
    <source>
        <dbReference type="ARBA" id="ARBA00029741"/>
    </source>
</evidence>
<evidence type="ECO:0000256" key="9">
    <source>
        <dbReference type="PIRSR" id="PIRSR036894-1"/>
    </source>
</evidence>
<evidence type="ECO:0000313" key="14">
    <source>
        <dbReference type="Proteomes" id="UP000306912"/>
    </source>
</evidence>
<feature type="active site" evidence="10">
    <location>
        <position position="192"/>
    </location>
</feature>
<keyword evidence="6 13" id="KW-0413">Isomerase</keyword>
<dbReference type="EC" id="5.3.1.8" evidence="3"/>
<dbReference type="InterPro" id="IPR001250">
    <property type="entry name" value="Man6P_Isoase-1"/>
</dbReference>
<dbReference type="RefSeq" id="WP_138190570.1">
    <property type="nucleotide sequence ID" value="NZ_VBWP01000003.1"/>
</dbReference>
<keyword evidence="14" id="KW-1185">Reference proteome</keyword>
<feature type="binding site" evidence="9">
    <location>
        <position position="115"/>
    </location>
    <ligand>
        <name>Zn(2+)</name>
        <dbReference type="ChEBI" id="CHEBI:29105"/>
    </ligand>
</feature>
<dbReference type="PANTHER" id="PTHR42742:SF3">
    <property type="entry name" value="FRUCTOKINASE"/>
    <property type="match status" value="1"/>
</dbReference>
<evidence type="ECO:0000259" key="12">
    <source>
        <dbReference type="Pfam" id="PF21621"/>
    </source>
</evidence>
<dbReference type="CDD" id="cd07010">
    <property type="entry name" value="cupin_PMI_type_I_N_bac"/>
    <property type="match status" value="1"/>
</dbReference>
<comment type="caution">
    <text evidence="13">The sequence shown here is derived from an EMBL/GenBank/DDBJ whole genome shotgun (WGS) entry which is preliminary data.</text>
</comment>
<evidence type="ECO:0000256" key="4">
    <source>
        <dbReference type="ARBA" id="ARBA00022723"/>
    </source>
</evidence>
<gene>
    <name evidence="13" type="primary">manA</name>
    <name evidence="13" type="ORF">FEZ08_04760</name>
</gene>
<dbReference type="InterPro" id="IPR014628">
    <property type="entry name" value="Man6P_isomerase_Firm_short"/>
</dbReference>
<dbReference type="InterPro" id="IPR046457">
    <property type="entry name" value="PMI_typeI_cat"/>
</dbReference>
<dbReference type="InterPro" id="IPR051804">
    <property type="entry name" value="Carb_Metab_Reg_Kinase/Isom"/>
</dbReference>
<organism evidence="13 14">
    <name type="scientific">Culicoidibacter larvae</name>
    <dbReference type="NCBI Taxonomy" id="2579976"/>
    <lineage>
        <taxon>Bacteria</taxon>
        <taxon>Bacillati</taxon>
        <taxon>Bacillota</taxon>
        <taxon>Culicoidibacteria</taxon>
        <taxon>Culicoidibacterales</taxon>
        <taxon>Culicoidibacteraceae</taxon>
        <taxon>Culicoidibacter</taxon>
    </lineage>
</organism>
<comment type="catalytic activity">
    <reaction evidence="1">
        <text>D-mannose 6-phosphate = D-fructose 6-phosphate</text>
        <dbReference type="Rhea" id="RHEA:12356"/>
        <dbReference type="ChEBI" id="CHEBI:58735"/>
        <dbReference type="ChEBI" id="CHEBI:61527"/>
        <dbReference type="EC" id="5.3.1.8"/>
    </reaction>
</comment>
<evidence type="ECO:0000313" key="13">
    <source>
        <dbReference type="EMBL" id="TLG75363.1"/>
    </source>
</evidence>
<evidence type="ECO:0000256" key="1">
    <source>
        <dbReference type="ARBA" id="ARBA00000757"/>
    </source>
</evidence>
<protein>
    <recommendedName>
        <fullName evidence="3">mannose-6-phosphate isomerase</fullName>
        <ecNumber evidence="3">5.3.1.8</ecNumber>
    </recommendedName>
    <alternativeName>
        <fullName evidence="7">Phosphohexomutase</fullName>
    </alternativeName>
    <alternativeName>
        <fullName evidence="8">Phosphomannose isomerase</fullName>
    </alternativeName>
</protein>
<dbReference type="Gene3D" id="2.60.120.10">
    <property type="entry name" value="Jelly Rolls"/>
    <property type="match status" value="2"/>
</dbReference>
<evidence type="ECO:0000256" key="8">
    <source>
        <dbReference type="ARBA" id="ARBA00030762"/>
    </source>
</evidence>
<dbReference type="GO" id="GO:0004476">
    <property type="term" value="F:mannose-6-phosphate isomerase activity"/>
    <property type="evidence" value="ECO:0007669"/>
    <property type="project" value="UniProtKB-EC"/>
</dbReference>
<evidence type="ECO:0000256" key="5">
    <source>
        <dbReference type="ARBA" id="ARBA00022833"/>
    </source>
</evidence>
<evidence type="ECO:0000256" key="2">
    <source>
        <dbReference type="ARBA" id="ARBA00010772"/>
    </source>
</evidence>
<evidence type="ECO:0000256" key="6">
    <source>
        <dbReference type="ARBA" id="ARBA00023235"/>
    </source>
</evidence>
<feature type="binding site" evidence="9">
    <location>
        <position position="172"/>
    </location>
    <ligand>
        <name>Zn(2+)</name>
        <dbReference type="ChEBI" id="CHEBI:29105"/>
    </ligand>
</feature>
<dbReference type="InterPro" id="IPR011051">
    <property type="entry name" value="RmlC_Cupin_sf"/>
</dbReference>